<feature type="domain" description="PRC-barrel" evidence="1">
    <location>
        <begin position="138"/>
        <end position="189"/>
    </location>
</feature>
<dbReference type="SUPFAM" id="SSF50346">
    <property type="entry name" value="PRC-barrel domain"/>
    <property type="match status" value="1"/>
</dbReference>
<dbReference type="AlphaFoldDB" id="A0A1G8R775"/>
<dbReference type="RefSeq" id="WP_089849855.1">
    <property type="nucleotide sequence ID" value="NZ_FNEJ01000019.1"/>
</dbReference>
<gene>
    <name evidence="2" type="ORF">SAMN04487993_101912</name>
</gene>
<dbReference type="InterPro" id="IPR011033">
    <property type="entry name" value="PRC_barrel-like_sf"/>
</dbReference>
<protein>
    <submittedName>
        <fullName evidence="2">PRC-barrel domain-containing protein</fullName>
    </submittedName>
</protein>
<dbReference type="Gene3D" id="2.30.30.240">
    <property type="entry name" value="PRC-barrel domain"/>
    <property type="match status" value="1"/>
</dbReference>
<evidence type="ECO:0000259" key="1">
    <source>
        <dbReference type="Pfam" id="PF05239"/>
    </source>
</evidence>
<evidence type="ECO:0000313" key="2">
    <source>
        <dbReference type="EMBL" id="SDJ12809.1"/>
    </source>
</evidence>
<organism evidence="2 3">
    <name type="scientific">Salipiger marinus</name>
    <dbReference type="NCBI Taxonomy" id="555512"/>
    <lineage>
        <taxon>Bacteria</taxon>
        <taxon>Pseudomonadati</taxon>
        <taxon>Pseudomonadota</taxon>
        <taxon>Alphaproteobacteria</taxon>
        <taxon>Rhodobacterales</taxon>
        <taxon>Roseobacteraceae</taxon>
        <taxon>Salipiger</taxon>
    </lineage>
</organism>
<reference evidence="2 3" key="1">
    <citation type="submission" date="2016-10" db="EMBL/GenBank/DDBJ databases">
        <authorList>
            <person name="de Groot N.N."/>
        </authorList>
    </citation>
    <scope>NUCLEOTIDE SEQUENCE [LARGE SCALE GENOMIC DNA]</scope>
    <source>
        <strain evidence="2 3">DSM 26424</strain>
    </source>
</reference>
<name>A0A1G8R775_9RHOB</name>
<proteinExistence type="predicted"/>
<accession>A0A1G8R775</accession>
<dbReference type="InterPro" id="IPR027275">
    <property type="entry name" value="PRC-brl_dom"/>
</dbReference>
<evidence type="ECO:0000313" key="3">
    <source>
        <dbReference type="Proteomes" id="UP000199093"/>
    </source>
</evidence>
<sequence>MLISLTDLLSWRVRAGERRLALHDLLFEAETRRLVYVMVEPAGLAPGDRVLIAASALGVPEAEAQEMPLHLREDELDRAPRCGGGHDEMVAMLAAMPPMVIGPFGAPSAPLLMPEHERPGEDEPDPRAQAALARYDRLGDWLGHPVFARDGEAGTVSDLLYDPVAGELTHIVVDNGKLFGHRQRAVPMFELVTRAEAERGGHVVLDVTLAGLETAPLASDMLTPE</sequence>
<dbReference type="EMBL" id="FNEJ01000019">
    <property type="protein sequence ID" value="SDJ12809.1"/>
    <property type="molecule type" value="Genomic_DNA"/>
</dbReference>
<dbReference type="Proteomes" id="UP000199093">
    <property type="component" value="Unassembled WGS sequence"/>
</dbReference>
<dbReference type="OrthoDB" id="7865530at2"/>
<dbReference type="Pfam" id="PF05239">
    <property type="entry name" value="PRC"/>
    <property type="match status" value="1"/>
</dbReference>
<keyword evidence="3" id="KW-1185">Reference proteome</keyword>